<dbReference type="STRING" id="330214.NIDE4288"/>
<dbReference type="GO" id="GO:0003723">
    <property type="term" value="F:RNA binding"/>
    <property type="evidence" value="ECO:0007669"/>
    <property type="project" value="InterPro"/>
</dbReference>
<gene>
    <name evidence="5" type="ORF">NIDE4288</name>
</gene>
<evidence type="ECO:0000313" key="6">
    <source>
        <dbReference type="Proteomes" id="UP000001660"/>
    </source>
</evidence>
<keyword evidence="6" id="KW-1185">Reference proteome</keyword>
<dbReference type="EMBL" id="FP929003">
    <property type="protein sequence ID" value="CBK43950.1"/>
    <property type="molecule type" value="Genomic_DNA"/>
</dbReference>
<feature type="region of interest" description="Disordered" evidence="3">
    <location>
        <begin position="39"/>
        <end position="69"/>
    </location>
</feature>
<organism evidence="5 6">
    <name type="scientific">Nitrospira defluvii</name>
    <dbReference type="NCBI Taxonomy" id="330214"/>
    <lineage>
        <taxon>Bacteria</taxon>
        <taxon>Pseudomonadati</taxon>
        <taxon>Nitrospirota</taxon>
        <taxon>Nitrospiria</taxon>
        <taxon>Nitrospirales</taxon>
        <taxon>Nitrospiraceae</taxon>
        <taxon>Nitrospira</taxon>
    </lineage>
</organism>
<feature type="compositionally biased region" description="Polar residues" evidence="3">
    <location>
        <begin position="40"/>
        <end position="69"/>
    </location>
</feature>
<feature type="chain" id="PRO_5003119814" evidence="4">
    <location>
        <begin position="28"/>
        <end position="154"/>
    </location>
</feature>
<evidence type="ECO:0000256" key="2">
    <source>
        <dbReference type="ARBA" id="ARBA00022801"/>
    </source>
</evidence>
<sequence length="154" mass="17192">MMSIRRITRLLLWLSATVALSLGVSFAAEPGQTFLDAPTPTLTPVPDQTPQTQNGSIRAGPPTTTRSDQTSIPLFARETLSAIETRHGEPPPGYIGGRTFQNRERVLPRGRYREYDVHPKVPGKNRGAERIVIDQRTGKAYYTADHYRTFVPMN</sequence>
<protein>
    <submittedName>
        <fullName evidence="5">Putative Guanyl-specific ribonuclease Sa</fullName>
        <ecNumber evidence="5">3.1.27.3</ecNumber>
    </submittedName>
</protein>
<reference evidence="5 6" key="1">
    <citation type="journal article" date="2010" name="Proc. Natl. Acad. Sci. U.S.A.">
        <title>A Nitrospira metagenome illuminates the physiology and evolution of globally important nitrite-oxidizing bacteria.</title>
        <authorList>
            <person name="Lucker S."/>
            <person name="Wagner M."/>
            <person name="Maixner F."/>
            <person name="Pelletier E."/>
            <person name="Koch H."/>
            <person name="Vacherie B."/>
            <person name="Rattei T."/>
            <person name="Sinninghe Damste J."/>
            <person name="Spieck E."/>
            <person name="Le Paslier D."/>
            <person name="Daims H."/>
        </authorList>
    </citation>
    <scope>NUCLEOTIDE SEQUENCE [LARGE SCALE GENOMIC DNA]</scope>
</reference>
<dbReference type="InterPro" id="IPR016191">
    <property type="entry name" value="Ribonuclease/ribotoxin"/>
</dbReference>
<dbReference type="GO" id="GO:0016787">
    <property type="term" value="F:hydrolase activity"/>
    <property type="evidence" value="ECO:0007669"/>
    <property type="project" value="UniProtKB-KW"/>
</dbReference>
<dbReference type="Gene3D" id="3.10.450.30">
    <property type="entry name" value="Microbial ribonucleases"/>
    <property type="match status" value="1"/>
</dbReference>
<evidence type="ECO:0000256" key="1">
    <source>
        <dbReference type="ARBA" id="ARBA00022722"/>
    </source>
</evidence>
<name>D8P8W8_9BACT</name>
<evidence type="ECO:0000256" key="3">
    <source>
        <dbReference type="SAM" id="MobiDB-lite"/>
    </source>
</evidence>
<keyword evidence="2 5" id="KW-0378">Hydrolase</keyword>
<dbReference type="Pfam" id="PF00545">
    <property type="entry name" value="Ribonuclease"/>
    <property type="match status" value="1"/>
</dbReference>
<dbReference type="KEGG" id="nde:NIDE4288"/>
<dbReference type="EC" id="3.1.27.3" evidence="5"/>
<dbReference type="Proteomes" id="UP000001660">
    <property type="component" value="Chromosome"/>
</dbReference>
<keyword evidence="1" id="KW-0540">Nuclease</keyword>
<accession>D8P8W8</accession>
<dbReference type="HOGENOM" id="CLU_1701027_0_0_0"/>
<dbReference type="AlphaFoldDB" id="D8P8W8"/>
<dbReference type="OrthoDB" id="9803442at2"/>
<dbReference type="GO" id="GO:0004521">
    <property type="term" value="F:RNA endonuclease activity"/>
    <property type="evidence" value="ECO:0007669"/>
    <property type="project" value="InterPro"/>
</dbReference>
<evidence type="ECO:0000313" key="5">
    <source>
        <dbReference type="EMBL" id="CBK43950.1"/>
    </source>
</evidence>
<proteinExistence type="predicted"/>
<keyword evidence="4" id="KW-0732">Signal</keyword>
<evidence type="ECO:0000256" key="4">
    <source>
        <dbReference type="SAM" id="SignalP"/>
    </source>
</evidence>
<feature type="signal peptide" evidence="4">
    <location>
        <begin position="1"/>
        <end position="27"/>
    </location>
</feature>
<dbReference type="SUPFAM" id="SSF53933">
    <property type="entry name" value="Microbial ribonucleases"/>
    <property type="match status" value="1"/>
</dbReference>
<dbReference type="InterPro" id="IPR000026">
    <property type="entry name" value="N1-like"/>
</dbReference>
<dbReference type="eggNOG" id="COG4290">
    <property type="taxonomic scope" value="Bacteria"/>
</dbReference>